<reference evidence="2" key="1">
    <citation type="submission" date="2022-01" db="EMBL/GenBank/DDBJ databases">
        <title>Genome Sequence Resource for Two Populations of Ditylenchus destructor, the Migratory Endoparasitic Phytonematode.</title>
        <authorList>
            <person name="Zhang H."/>
            <person name="Lin R."/>
            <person name="Xie B."/>
        </authorList>
    </citation>
    <scope>NUCLEOTIDE SEQUENCE</scope>
    <source>
        <strain evidence="2">BazhouSP</strain>
    </source>
</reference>
<dbReference type="AlphaFoldDB" id="A0AAD4MZM6"/>
<keyword evidence="3" id="KW-1185">Reference proteome</keyword>
<dbReference type="Proteomes" id="UP001201812">
    <property type="component" value="Unassembled WGS sequence"/>
</dbReference>
<dbReference type="PANTHER" id="PTHR46150">
    <property type="entry name" value="RHO GTPASE-ACTIVATING PROTEIN 100F"/>
    <property type="match status" value="1"/>
</dbReference>
<gene>
    <name evidence="2" type="ORF">DdX_10610</name>
</gene>
<feature type="domain" description="PDZ" evidence="1">
    <location>
        <begin position="106"/>
        <end position="177"/>
    </location>
</feature>
<accession>A0AAD4MZM6</accession>
<dbReference type="PROSITE" id="PS50106">
    <property type="entry name" value="PDZ"/>
    <property type="match status" value="1"/>
</dbReference>
<dbReference type="EMBL" id="JAKKPZ010000025">
    <property type="protein sequence ID" value="KAI1710551.1"/>
    <property type="molecule type" value="Genomic_DNA"/>
</dbReference>
<sequence>MLLPNELLSDINNFVPDDNVKNLTFLSRSFAAVTVKRLQIINVKKEILYNARRAQCLSEMVLRKIKEVDQQSSPLTASGVQGFSARVLQWKEFKVGTSDDITVIQQIEIIKKPGQSLGLYLREGNGSDRLRRIFISRFGENSELERGGDIMRPGDEILNVNNVDITGMNIDEVVYILIWFYTPPAFQKSDDQLHPHQEHLEFCRGPQLQQPPGWEKSQSTTAKTGLWASHCYLVQENELGRGSRPQADSCSSALGIWLISGSTELITP</sequence>
<dbReference type="GO" id="GO:0097060">
    <property type="term" value="C:synaptic membrane"/>
    <property type="evidence" value="ECO:0007669"/>
    <property type="project" value="TreeGrafter"/>
</dbReference>
<dbReference type="GO" id="GO:0016477">
    <property type="term" value="P:cell migration"/>
    <property type="evidence" value="ECO:0007669"/>
    <property type="project" value="TreeGrafter"/>
</dbReference>
<dbReference type="InterPro" id="IPR052118">
    <property type="entry name" value="Rho-GAP_regulator"/>
</dbReference>
<dbReference type="GO" id="GO:0005096">
    <property type="term" value="F:GTPase activator activity"/>
    <property type="evidence" value="ECO:0007669"/>
    <property type="project" value="TreeGrafter"/>
</dbReference>
<dbReference type="Pfam" id="PF00595">
    <property type="entry name" value="PDZ"/>
    <property type="match status" value="1"/>
</dbReference>
<dbReference type="Gene3D" id="2.30.42.10">
    <property type="match status" value="1"/>
</dbReference>
<name>A0AAD4MZM6_9BILA</name>
<dbReference type="GO" id="GO:0030030">
    <property type="term" value="P:cell projection organization"/>
    <property type="evidence" value="ECO:0007669"/>
    <property type="project" value="TreeGrafter"/>
</dbReference>
<dbReference type="SUPFAM" id="SSF50156">
    <property type="entry name" value="PDZ domain-like"/>
    <property type="match status" value="1"/>
</dbReference>
<proteinExistence type="predicted"/>
<comment type="caution">
    <text evidence="2">The sequence shown here is derived from an EMBL/GenBank/DDBJ whole genome shotgun (WGS) entry which is preliminary data.</text>
</comment>
<organism evidence="2 3">
    <name type="scientific">Ditylenchus destructor</name>
    <dbReference type="NCBI Taxonomy" id="166010"/>
    <lineage>
        <taxon>Eukaryota</taxon>
        <taxon>Metazoa</taxon>
        <taxon>Ecdysozoa</taxon>
        <taxon>Nematoda</taxon>
        <taxon>Chromadorea</taxon>
        <taxon>Rhabditida</taxon>
        <taxon>Tylenchina</taxon>
        <taxon>Tylenchomorpha</taxon>
        <taxon>Sphaerularioidea</taxon>
        <taxon>Anguinidae</taxon>
        <taxon>Anguininae</taxon>
        <taxon>Ditylenchus</taxon>
    </lineage>
</organism>
<dbReference type="InterPro" id="IPR001478">
    <property type="entry name" value="PDZ"/>
</dbReference>
<dbReference type="PANTHER" id="PTHR46150:SF3">
    <property type="entry name" value="RHO GTPASE-ACTIVATING PROTEIN 100F"/>
    <property type="match status" value="1"/>
</dbReference>
<evidence type="ECO:0000259" key="1">
    <source>
        <dbReference type="PROSITE" id="PS50106"/>
    </source>
</evidence>
<dbReference type="InterPro" id="IPR036034">
    <property type="entry name" value="PDZ_sf"/>
</dbReference>
<dbReference type="GO" id="GO:0046578">
    <property type="term" value="P:regulation of Ras protein signal transduction"/>
    <property type="evidence" value="ECO:0007669"/>
    <property type="project" value="TreeGrafter"/>
</dbReference>
<protein>
    <submittedName>
        <fullName evidence="2">PDZ domain (Also known as DHR or GLGF) domain-containing protein</fullName>
    </submittedName>
</protein>
<evidence type="ECO:0000313" key="2">
    <source>
        <dbReference type="EMBL" id="KAI1710551.1"/>
    </source>
</evidence>
<evidence type="ECO:0000313" key="3">
    <source>
        <dbReference type="Proteomes" id="UP001201812"/>
    </source>
</evidence>